<name>A0A4C1U0T2_EUMVA</name>
<dbReference type="Proteomes" id="UP000299102">
    <property type="component" value="Unassembled WGS sequence"/>
</dbReference>
<organism evidence="1 2">
    <name type="scientific">Eumeta variegata</name>
    <name type="common">Bagworm moth</name>
    <name type="synonym">Eumeta japonica</name>
    <dbReference type="NCBI Taxonomy" id="151549"/>
    <lineage>
        <taxon>Eukaryota</taxon>
        <taxon>Metazoa</taxon>
        <taxon>Ecdysozoa</taxon>
        <taxon>Arthropoda</taxon>
        <taxon>Hexapoda</taxon>
        <taxon>Insecta</taxon>
        <taxon>Pterygota</taxon>
        <taxon>Neoptera</taxon>
        <taxon>Endopterygota</taxon>
        <taxon>Lepidoptera</taxon>
        <taxon>Glossata</taxon>
        <taxon>Ditrysia</taxon>
        <taxon>Tineoidea</taxon>
        <taxon>Psychidae</taxon>
        <taxon>Oiketicinae</taxon>
        <taxon>Eumeta</taxon>
    </lineage>
</organism>
<reference evidence="1 2" key="1">
    <citation type="journal article" date="2019" name="Commun. Biol.">
        <title>The bagworm genome reveals a unique fibroin gene that provides high tensile strength.</title>
        <authorList>
            <person name="Kono N."/>
            <person name="Nakamura H."/>
            <person name="Ohtoshi R."/>
            <person name="Tomita M."/>
            <person name="Numata K."/>
            <person name="Arakawa K."/>
        </authorList>
    </citation>
    <scope>NUCLEOTIDE SEQUENCE [LARGE SCALE GENOMIC DNA]</scope>
</reference>
<protein>
    <submittedName>
        <fullName evidence="1">Uncharacterized protein</fullName>
    </submittedName>
</protein>
<accession>A0A4C1U0T2</accession>
<gene>
    <name evidence="1" type="ORF">EVAR_11332_1</name>
</gene>
<proteinExistence type="predicted"/>
<keyword evidence="2" id="KW-1185">Reference proteome</keyword>
<sequence>MQKWFTMELEQIKVGKLQNQDVIDEYGERIKDSLGKTKQYACLGLNELRKVTKSLLVEEAKRKIGSKKKKTWLDFLLPKATNRVERKDSSKAKIFIILPPSPAPPPSFHCRSRDSRLGYPRCPNTGRGQLTVIVNAMITSVTDGLAMSQN</sequence>
<comment type="caution">
    <text evidence="1">The sequence shown here is derived from an EMBL/GenBank/DDBJ whole genome shotgun (WGS) entry which is preliminary data.</text>
</comment>
<dbReference type="EMBL" id="BGZK01000113">
    <property type="protein sequence ID" value="GBP19942.1"/>
    <property type="molecule type" value="Genomic_DNA"/>
</dbReference>
<dbReference type="AlphaFoldDB" id="A0A4C1U0T2"/>
<evidence type="ECO:0000313" key="1">
    <source>
        <dbReference type="EMBL" id="GBP19942.1"/>
    </source>
</evidence>
<evidence type="ECO:0000313" key="2">
    <source>
        <dbReference type="Proteomes" id="UP000299102"/>
    </source>
</evidence>